<dbReference type="GO" id="GO:0016301">
    <property type="term" value="F:kinase activity"/>
    <property type="evidence" value="ECO:0007669"/>
    <property type="project" value="UniProtKB-KW"/>
</dbReference>
<dbReference type="Pfam" id="PF00512">
    <property type="entry name" value="HisKA"/>
    <property type="match status" value="1"/>
</dbReference>
<dbReference type="InterPro" id="IPR003660">
    <property type="entry name" value="HAMP_dom"/>
</dbReference>
<dbReference type="PANTHER" id="PTHR45528:SF8">
    <property type="entry name" value="HISTIDINE KINASE"/>
    <property type="match status" value="1"/>
</dbReference>
<dbReference type="EC" id="2.7.13.3" evidence="3"/>
<evidence type="ECO:0000256" key="5">
    <source>
        <dbReference type="ARBA" id="ARBA00022679"/>
    </source>
</evidence>
<evidence type="ECO:0000256" key="8">
    <source>
        <dbReference type="ARBA" id="ARBA00022989"/>
    </source>
</evidence>
<evidence type="ECO:0000256" key="6">
    <source>
        <dbReference type="ARBA" id="ARBA00022692"/>
    </source>
</evidence>
<dbReference type="CDD" id="cd00082">
    <property type="entry name" value="HisKA"/>
    <property type="match status" value="1"/>
</dbReference>
<keyword evidence="8 11" id="KW-1133">Transmembrane helix</keyword>
<proteinExistence type="predicted"/>
<feature type="domain" description="HAMP" evidence="13">
    <location>
        <begin position="175"/>
        <end position="227"/>
    </location>
</feature>
<dbReference type="InterPro" id="IPR005467">
    <property type="entry name" value="His_kinase_dom"/>
</dbReference>
<dbReference type="SUPFAM" id="SSF55874">
    <property type="entry name" value="ATPase domain of HSP90 chaperone/DNA topoisomerase II/histidine kinase"/>
    <property type="match status" value="1"/>
</dbReference>
<gene>
    <name evidence="14" type="ORF">J2Z42_000499</name>
</gene>
<dbReference type="RefSeq" id="WP_209700759.1">
    <property type="nucleotide sequence ID" value="NZ_JAGGLM010000001.1"/>
</dbReference>
<feature type="transmembrane region" description="Helical" evidence="11">
    <location>
        <begin position="17"/>
        <end position="40"/>
    </location>
</feature>
<evidence type="ECO:0000259" key="12">
    <source>
        <dbReference type="PROSITE" id="PS50109"/>
    </source>
</evidence>
<dbReference type="SMART" id="SM00304">
    <property type="entry name" value="HAMP"/>
    <property type="match status" value="1"/>
</dbReference>
<dbReference type="Pfam" id="PF02518">
    <property type="entry name" value="HATPase_c"/>
    <property type="match status" value="1"/>
</dbReference>
<keyword evidence="4" id="KW-0597">Phosphoprotein</keyword>
<dbReference type="Gene3D" id="1.10.287.130">
    <property type="match status" value="1"/>
</dbReference>
<dbReference type="Gene3D" id="3.30.565.10">
    <property type="entry name" value="Histidine kinase-like ATPase, C-terminal domain"/>
    <property type="match status" value="1"/>
</dbReference>
<evidence type="ECO:0000256" key="10">
    <source>
        <dbReference type="ARBA" id="ARBA00023136"/>
    </source>
</evidence>
<comment type="caution">
    <text evidence="14">The sequence shown here is derived from an EMBL/GenBank/DDBJ whole genome shotgun (WGS) entry which is preliminary data.</text>
</comment>
<dbReference type="Gene3D" id="6.10.340.10">
    <property type="match status" value="1"/>
</dbReference>
<keyword evidence="15" id="KW-1185">Reference proteome</keyword>
<evidence type="ECO:0000256" key="9">
    <source>
        <dbReference type="ARBA" id="ARBA00023012"/>
    </source>
</evidence>
<evidence type="ECO:0000256" key="1">
    <source>
        <dbReference type="ARBA" id="ARBA00000085"/>
    </source>
</evidence>
<keyword evidence="7 14" id="KW-0418">Kinase</keyword>
<dbReference type="SMART" id="SM00387">
    <property type="entry name" value="HATPase_c"/>
    <property type="match status" value="1"/>
</dbReference>
<dbReference type="InterPro" id="IPR004358">
    <property type="entry name" value="Sig_transdc_His_kin-like_C"/>
</dbReference>
<dbReference type="PANTHER" id="PTHR45528">
    <property type="entry name" value="SENSOR HISTIDINE KINASE CPXA"/>
    <property type="match status" value="1"/>
</dbReference>
<evidence type="ECO:0000256" key="7">
    <source>
        <dbReference type="ARBA" id="ARBA00022777"/>
    </source>
</evidence>
<evidence type="ECO:0000256" key="11">
    <source>
        <dbReference type="SAM" id="Phobius"/>
    </source>
</evidence>
<evidence type="ECO:0000256" key="4">
    <source>
        <dbReference type="ARBA" id="ARBA00022553"/>
    </source>
</evidence>
<keyword evidence="9" id="KW-0902">Two-component regulatory system</keyword>
<evidence type="ECO:0000256" key="3">
    <source>
        <dbReference type="ARBA" id="ARBA00012438"/>
    </source>
</evidence>
<dbReference type="InterPro" id="IPR050398">
    <property type="entry name" value="HssS/ArlS-like"/>
</dbReference>
<sequence length="460" mass="52796">MGLIRGKKSLKCIFIRYILYFGLATILLITVYLFLFTIMIENHIILPANYSEQKLEENNSAILKVDKVNKNLIPEGCNYGVYNKGGNMLYGNFTVKQSEEAWTAIKNNQNNIFGDRFYKAFYRKKDICIVQYSIKTQFNSPLLRKYLLNAGSFGVVLFVLLFVGEVVLLSVVFARYISKEMKILIEVSDNIKRKDLNFEPKHSSIREIEEVIDSLNDMKNALKESLENQWDIEKSRKNQISALAHDIKTPLTIIKGNAELIKESSTEAYNIKCNDYILKSADEIQKYLRLLIDMTKSEDMLILKPAEIETKVFFKKIVDKEKALTTEKNLELINNVENIPDFFYADEELLYRAIMNVISNAIEYSPKYGKLIFKICGCEKVLEFVIEDSGNGFSKEDLKSAAEQFYRGDKSRNSKNHYGMGLFITNSFIKLHGGFMELSNSEEIGGARVVLKIPLDISNK</sequence>
<evidence type="ECO:0000256" key="2">
    <source>
        <dbReference type="ARBA" id="ARBA00004141"/>
    </source>
</evidence>
<feature type="transmembrane region" description="Helical" evidence="11">
    <location>
        <begin position="150"/>
        <end position="174"/>
    </location>
</feature>
<dbReference type="Proteomes" id="UP001519307">
    <property type="component" value="Unassembled WGS sequence"/>
</dbReference>
<dbReference type="SMART" id="SM00388">
    <property type="entry name" value="HisKA"/>
    <property type="match status" value="1"/>
</dbReference>
<dbReference type="InterPro" id="IPR036097">
    <property type="entry name" value="HisK_dim/P_sf"/>
</dbReference>
<comment type="subcellular location">
    <subcellularLocation>
        <location evidence="2">Membrane</location>
        <topology evidence="2">Multi-pass membrane protein</topology>
    </subcellularLocation>
</comment>
<dbReference type="InterPro" id="IPR003594">
    <property type="entry name" value="HATPase_dom"/>
</dbReference>
<comment type="catalytic activity">
    <reaction evidence="1">
        <text>ATP + protein L-histidine = ADP + protein N-phospho-L-histidine.</text>
        <dbReference type="EC" id="2.7.13.3"/>
    </reaction>
</comment>
<dbReference type="SUPFAM" id="SSF47384">
    <property type="entry name" value="Homodimeric domain of signal transducing histidine kinase"/>
    <property type="match status" value="1"/>
</dbReference>
<evidence type="ECO:0000259" key="13">
    <source>
        <dbReference type="PROSITE" id="PS50885"/>
    </source>
</evidence>
<evidence type="ECO:0000313" key="14">
    <source>
        <dbReference type="EMBL" id="MBP2031834.1"/>
    </source>
</evidence>
<keyword evidence="6 11" id="KW-0812">Transmembrane</keyword>
<evidence type="ECO:0000313" key="15">
    <source>
        <dbReference type="Proteomes" id="UP001519307"/>
    </source>
</evidence>
<keyword evidence="10 11" id="KW-0472">Membrane</keyword>
<name>A0ABS4KP68_9CLOT</name>
<dbReference type="PROSITE" id="PS50885">
    <property type="entry name" value="HAMP"/>
    <property type="match status" value="1"/>
</dbReference>
<dbReference type="EMBL" id="JAGGLM010000001">
    <property type="protein sequence ID" value="MBP2031834.1"/>
    <property type="molecule type" value="Genomic_DNA"/>
</dbReference>
<dbReference type="InterPro" id="IPR003661">
    <property type="entry name" value="HisK_dim/P_dom"/>
</dbReference>
<dbReference type="PRINTS" id="PR00344">
    <property type="entry name" value="BCTRLSENSOR"/>
</dbReference>
<protein>
    <recommendedName>
        <fullName evidence="3">histidine kinase</fullName>
        <ecNumber evidence="3">2.7.13.3</ecNumber>
    </recommendedName>
</protein>
<dbReference type="PROSITE" id="PS50109">
    <property type="entry name" value="HIS_KIN"/>
    <property type="match status" value="1"/>
</dbReference>
<feature type="domain" description="Histidine kinase" evidence="12">
    <location>
        <begin position="242"/>
        <end position="457"/>
    </location>
</feature>
<organism evidence="14 15">
    <name type="scientific">Clostridium algifaecis</name>
    <dbReference type="NCBI Taxonomy" id="1472040"/>
    <lineage>
        <taxon>Bacteria</taxon>
        <taxon>Bacillati</taxon>
        <taxon>Bacillota</taxon>
        <taxon>Clostridia</taxon>
        <taxon>Eubacteriales</taxon>
        <taxon>Clostridiaceae</taxon>
        <taxon>Clostridium</taxon>
    </lineage>
</organism>
<reference evidence="14 15" key="1">
    <citation type="submission" date="2021-03" db="EMBL/GenBank/DDBJ databases">
        <title>Genomic Encyclopedia of Type Strains, Phase IV (KMG-IV): sequencing the most valuable type-strain genomes for metagenomic binning, comparative biology and taxonomic classification.</title>
        <authorList>
            <person name="Goeker M."/>
        </authorList>
    </citation>
    <scope>NUCLEOTIDE SEQUENCE [LARGE SCALE GENOMIC DNA]</scope>
    <source>
        <strain evidence="14 15">DSM 28783</strain>
    </source>
</reference>
<accession>A0ABS4KP68</accession>
<keyword evidence="5" id="KW-0808">Transferase</keyword>
<dbReference type="InterPro" id="IPR036890">
    <property type="entry name" value="HATPase_C_sf"/>
</dbReference>